<dbReference type="Pfam" id="PF10502">
    <property type="entry name" value="Peptidase_S26"/>
    <property type="match status" value="1"/>
</dbReference>
<proteinExistence type="predicted"/>
<dbReference type="SUPFAM" id="SSF51306">
    <property type="entry name" value="LexA/Signal peptidase"/>
    <property type="match status" value="1"/>
</dbReference>
<dbReference type="Proteomes" id="UP001218231">
    <property type="component" value="Plasmid unnamed1"/>
</dbReference>
<keyword evidence="3" id="KW-1185">Reference proteome</keyword>
<dbReference type="EMBL" id="CP117418">
    <property type="protein sequence ID" value="WCT79123.1"/>
    <property type="molecule type" value="Genomic_DNA"/>
</dbReference>
<sequence>MLSLIWHASKRAALELKDLPLRAAVALGASGFGEPARPIQLFKAYGIVLPIGLLVWWAMPQFALVATPSIDAFVIYKAPDQIRTGDLVSFILSNPIAGPKPVSVTKYALCLPGERIAMVEKPSAMGETYDGWYFCNARLLGISKPRTRDGRPLTHWHPATKIIPAGTIFVGSSSPNGFDSRYYGPVEISKLTRMEKLL</sequence>
<evidence type="ECO:0000313" key="2">
    <source>
        <dbReference type="EMBL" id="WCT79123.1"/>
    </source>
</evidence>
<keyword evidence="2" id="KW-0614">Plasmid</keyword>
<evidence type="ECO:0000259" key="1">
    <source>
        <dbReference type="Pfam" id="PF10502"/>
    </source>
</evidence>
<protein>
    <submittedName>
        <fullName evidence="2">S26 family signal peptidase</fullName>
    </submittedName>
</protein>
<accession>A0ABY7U0T5</accession>
<evidence type="ECO:0000313" key="3">
    <source>
        <dbReference type="Proteomes" id="UP001218231"/>
    </source>
</evidence>
<reference evidence="2 3" key="1">
    <citation type="submission" date="2023-02" db="EMBL/GenBank/DDBJ databases">
        <title>Genome sequence of Novosphingobium humi KACC 19094.</title>
        <authorList>
            <person name="Kim S."/>
            <person name="Heo J."/>
            <person name="Kwon S.-W."/>
        </authorList>
    </citation>
    <scope>NUCLEOTIDE SEQUENCE [LARGE SCALE GENOMIC DNA]</scope>
    <source>
        <strain evidence="2 3">KACC 19094</strain>
        <plasmid evidence="2 3">unnamed1</plasmid>
    </source>
</reference>
<dbReference type="Gene3D" id="2.10.109.10">
    <property type="entry name" value="Umud Fragment, subunit A"/>
    <property type="match status" value="1"/>
</dbReference>
<gene>
    <name evidence="2" type="ORF">PQ457_19110</name>
</gene>
<feature type="domain" description="Peptidase S26" evidence="1">
    <location>
        <begin position="72"/>
        <end position="191"/>
    </location>
</feature>
<geneLocation type="plasmid" evidence="2 3">
    <name>unnamed1</name>
</geneLocation>
<organism evidence="2 3">
    <name type="scientific">Novosphingobium humi</name>
    <dbReference type="NCBI Taxonomy" id="2282397"/>
    <lineage>
        <taxon>Bacteria</taxon>
        <taxon>Pseudomonadati</taxon>
        <taxon>Pseudomonadota</taxon>
        <taxon>Alphaproteobacteria</taxon>
        <taxon>Sphingomonadales</taxon>
        <taxon>Sphingomonadaceae</taxon>
        <taxon>Novosphingobium</taxon>
    </lineage>
</organism>
<name>A0ABY7U0T5_9SPHN</name>
<dbReference type="RefSeq" id="WP_273619408.1">
    <property type="nucleotide sequence ID" value="NZ_CP117418.1"/>
</dbReference>
<dbReference type="InterPro" id="IPR036286">
    <property type="entry name" value="LexA/Signal_pep-like_sf"/>
</dbReference>
<dbReference type="InterPro" id="IPR019533">
    <property type="entry name" value="Peptidase_S26"/>
</dbReference>